<feature type="region of interest" description="Disordered" evidence="1">
    <location>
        <begin position="1"/>
        <end position="35"/>
    </location>
</feature>
<evidence type="ECO:0000313" key="4">
    <source>
        <dbReference type="Proteomes" id="UP000070188"/>
    </source>
</evidence>
<dbReference type="AlphaFoldDB" id="A0A132MR12"/>
<gene>
    <name evidence="3" type="ORF">LI90_2845</name>
    <name evidence="2" type="ORF">TH66_14935</name>
</gene>
<dbReference type="PATRIC" id="fig|1469144.10.peg.3077"/>
<organism evidence="2 5">
    <name type="scientific">Carbonactinospora thermoautotrophica</name>
    <dbReference type="NCBI Taxonomy" id="1469144"/>
    <lineage>
        <taxon>Bacteria</taxon>
        <taxon>Bacillati</taxon>
        <taxon>Actinomycetota</taxon>
        <taxon>Actinomycetes</taxon>
        <taxon>Kitasatosporales</taxon>
        <taxon>Carbonactinosporaceae</taxon>
        <taxon>Carbonactinospora</taxon>
    </lineage>
</organism>
<evidence type="ECO:0000313" key="3">
    <source>
        <dbReference type="EMBL" id="KWX01813.1"/>
    </source>
</evidence>
<dbReference type="EMBL" id="LAXD01000001">
    <property type="protein sequence ID" value="KWX01813.1"/>
    <property type="molecule type" value="Genomic_DNA"/>
</dbReference>
<accession>A0A132MR12</accession>
<reference evidence="4" key="2">
    <citation type="submission" date="2015-04" db="EMBL/GenBank/DDBJ databases">
        <title>Physiological reanalysis, assessment of diazotrophy, and genome sequences of multiple isolates of Streptomyces thermoautotrophicus.</title>
        <authorList>
            <person name="MacKellar D.C."/>
            <person name="Lieber L."/>
            <person name="Norman J."/>
            <person name="Bolger A."/>
            <person name="Tobin C."/>
            <person name="Murray J.W."/>
            <person name="Chang R."/>
            <person name="Ford T."/>
            <person name="Nguyen P.Q."/>
            <person name="Woodward J."/>
            <person name="Permingeat H."/>
            <person name="Joshi N.S."/>
            <person name="Silver P.A."/>
            <person name="Usadel B."/>
            <person name="Rutherford A.W."/>
            <person name="Friesen M."/>
            <person name="Prell J."/>
        </authorList>
    </citation>
    <scope>NUCLEOTIDE SEQUENCE [LARGE SCALE GENOMIC DNA]</scope>
    <source>
        <strain evidence="4">H1</strain>
    </source>
</reference>
<dbReference type="Proteomes" id="UP000070659">
    <property type="component" value="Unassembled WGS sequence"/>
</dbReference>
<sequence>MKPTAAPHIQPFAQRLTGQRKHPAPKRTRVSLPPGYDGCDRAYGEPGQCVPWRFPTGVADRCAWLRAHGFDPLPVHGRDRHRLDTNRDGIACGPGDNTAR</sequence>
<dbReference type="STRING" id="1469144.LI90_2845"/>
<reference evidence="3" key="3">
    <citation type="submission" date="2015-04" db="EMBL/GenBank/DDBJ databases">
        <title>Physiological reanalysis, assessment of diazotrophy, and genome sequences of multiple isolates of Streptomyces thermoautotrophicus.</title>
        <authorList>
            <person name="MacKellar D.C."/>
            <person name="Lieber L."/>
            <person name="Norman J."/>
            <person name="Bolger A."/>
            <person name="Tobin C."/>
            <person name="Murray J.W."/>
            <person name="Woodward J."/>
            <person name="Friesen M."/>
            <person name="Prell J."/>
        </authorList>
    </citation>
    <scope>NUCLEOTIDE SEQUENCE [LARGE SCALE GENOMIC DNA]</scope>
    <source>
        <strain evidence="3">H1</strain>
    </source>
</reference>
<feature type="compositionally biased region" description="Basic residues" evidence="1">
    <location>
        <begin position="18"/>
        <end position="29"/>
    </location>
</feature>
<dbReference type="RefSeq" id="WP_066888521.1">
    <property type="nucleotide sequence ID" value="NZ_JYIJ01000018.1"/>
</dbReference>
<evidence type="ECO:0008006" key="6">
    <source>
        <dbReference type="Google" id="ProtNLM"/>
    </source>
</evidence>
<keyword evidence="4" id="KW-1185">Reference proteome</keyword>
<evidence type="ECO:0000256" key="1">
    <source>
        <dbReference type="SAM" id="MobiDB-lite"/>
    </source>
</evidence>
<dbReference type="Proteomes" id="UP000070188">
    <property type="component" value="Unassembled WGS sequence"/>
</dbReference>
<comment type="caution">
    <text evidence="2">The sequence shown here is derived from an EMBL/GenBank/DDBJ whole genome shotgun (WGS) entry which is preliminary data.</text>
</comment>
<dbReference type="EMBL" id="JYIJ01000018">
    <property type="protein sequence ID" value="KWX00186.1"/>
    <property type="molecule type" value="Genomic_DNA"/>
</dbReference>
<feature type="region of interest" description="Disordered" evidence="1">
    <location>
        <begin position="73"/>
        <end position="100"/>
    </location>
</feature>
<evidence type="ECO:0000313" key="5">
    <source>
        <dbReference type="Proteomes" id="UP000070659"/>
    </source>
</evidence>
<name>A0A132MR12_9ACTN</name>
<reference evidence="2 5" key="1">
    <citation type="submission" date="2015-02" db="EMBL/GenBank/DDBJ databases">
        <title>Physiological reanalysis, assessment of diazotrophy, and genome sequences of multiple isolates of Streptomyces thermoautotrophicus.</title>
        <authorList>
            <person name="MacKellar D.C."/>
            <person name="Lieber L."/>
            <person name="Norman J."/>
            <person name="Bolger A."/>
            <person name="Tobin C."/>
            <person name="Murray J.W."/>
            <person name="Prell J."/>
        </authorList>
    </citation>
    <scope>NUCLEOTIDE SEQUENCE [LARGE SCALE GENOMIC DNA]</scope>
    <source>
        <strain evidence="2 5">UBT1</strain>
    </source>
</reference>
<dbReference type="OrthoDB" id="601499at2"/>
<protein>
    <recommendedName>
        <fullName evidence="6">Excalibur calcium-binding domain-containing protein</fullName>
    </recommendedName>
</protein>
<proteinExistence type="predicted"/>
<evidence type="ECO:0000313" key="2">
    <source>
        <dbReference type="EMBL" id="KWX00186.1"/>
    </source>
</evidence>